<comment type="similarity">
    <text evidence="1">Belongs to the short-chain dehydrogenases/reductases (SDR) family.</text>
</comment>
<dbReference type="NCBIfam" id="NF009466">
    <property type="entry name" value="PRK12826.1-2"/>
    <property type="match status" value="1"/>
</dbReference>
<dbReference type="AlphaFoldDB" id="A0A1L5NS42"/>
<evidence type="ECO:0000256" key="2">
    <source>
        <dbReference type="ARBA" id="ARBA00023002"/>
    </source>
</evidence>
<dbReference type="Proteomes" id="UP000184749">
    <property type="component" value="Plasmid pRgalIE4872d"/>
</dbReference>
<dbReference type="PROSITE" id="PS00061">
    <property type="entry name" value="ADH_SHORT"/>
    <property type="match status" value="1"/>
</dbReference>
<name>A0A1L5NS42_9HYPH</name>
<dbReference type="PRINTS" id="PR00080">
    <property type="entry name" value="SDRFAMILY"/>
</dbReference>
<dbReference type="GO" id="GO:0004316">
    <property type="term" value="F:3-oxoacyl-[acyl-carrier-protein] reductase (NADPH) activity"/>
    <property type="evidence" value="ECO:0007669"/>
    <property type="project" value="UniProtKB-EC"/>
</dbReference>
<evidence type="ECO:0000256" key="1">
    <source>
        <dbReference type="ARBA" id="ARBA00006484"/>
    </source>
</evidence>
<dbReference type="EC" id="1.1.1.100" evidence="4"/>
<dbReference type="GO" id="GO:0032787">
    <property type="term" value="P:monocarboxylic acid metabolic process"/>
    <property type="evidence" value="ECO:0007669"/>
    <property type="project" value="UniProtKB-ARBA"/>
</dbReference>
<geneLocation type="plasmid" evidence="5">
    <name>prgalie4872d</name>
</geneLocation>
<evidence type="ECO:0000259" key="3">
    <source>
        <dbReference type="SMART" id="SM00822"/>
    </source>
</evidence>
<gene>
    <name evidence="4" type="ORF">IE4872_PD00184</name>
</gene>
<keyword evidence="4" id="KW-0614">Plasmid</keyword>
<dbReference type="PANTHER" id="PTHR42879:SF2">
    <property type="entry name" value="3-OXOACYL-[ACYL-CARRIER-PROTEIN] REDUCTASE FABG"/>
    <property type="match status" value="1"/>
</dbReference>
<dbReference type="InterPro" id="IPR036291">
    <property type="entry name" value="NAD(P)-bd_dom_sf"/>
</dbReference>
<organism evidence="4 5">
    <name type="scientific">Rhizobium gallicum</name>
    <dbReference type="NCBI Taxonomy" id="56730"/>
    <lineage>
        <taxon>Bacteria</taxon>
        <taxon>Pseudomonadati</taxon>
        <taxon>Pseudomonadota</taxon>
        <taxon>Alphaproteobacteria</taxon>
        <taxon>Hyphomicrobiales</taxon>
        <taxon>Rhizobiaceae</taxon>
        <taxon>Rhizobium/Agrobacterium group</taxon>
        <taxon>Rhizobium</taxon>
    </lineage>
</organism>
<dbReference type="InterPro" id="IPR057326">
    <property type="entry name" value="KR_dom"/>
</dbReference>
<dbReference type="FunFam" id="3.40.50.720:FF:000173">
    <property type="entry name" value="3-oxoacyl-[acyl-carrier protein] reductase"/>
    <property type="match status" value="1"/>
</dbReference>
<protein>
    <submittedName>
        <fullName evidence="4">3-oxoacyl-(Acyl-carrier-protein) reductase protein</fullName>
        <ecNumber evidence="4">1.1.1.100</ecNumber>
    </submittedName>
</protein>
<evidence type="ECO:0000313" key="4">
    <source>
        <dbReference type="EMBL" id="APO70725.1"/>
    </source>
</evidence>
<proteinExistence type="inferred from homology"/>
<dbReference type="Gene3D" id="3.40.50.720">
    <property type="entry name" value="NAD(P)-binding Rossmann-like Domain"/>
    <property type="match status" value="1"/>
</dbReference>
<feature type="domain" description="Ketoreductase" evidence="3">
    <location>
        <begin position="8"/>
        <end position="186"/>
    </location>
</feature>
<dbReference type="InterPro" id="IPR020904">
    <property type="entry name" value="Sc_DH/Rdtase_CS"/>
</dbReference>
<dbReference type="RefSeq" id="WP_074071182.1">
    <property type="nucleotide sequence ID" value="NZ_CP017105.1"/>
</dbReference>
<reference evidence="4 5" key="1">
    <citation type="submission" date="2016-09" db="EMBL/GenBank/DDBJ databases">
        <title>The complete genome sequences of Rhizobium gallicum, symbiovars gallicum and phaseoli, symbionts associated to common bean (Phaseolus vulgaris).</title>
        <authorList>
            <person name="Bustos P."/>
            <person name="Santamaria R.I."/>
            <person name="Perez-Carrascal O.M."/>
            <person name="Juarez S."/>
            <person name="Lozano L."/>
            <person name="Martinez-Flores I."/>
            <person name="Martinez-Romero E."/>
            <person name="Cevallos M."/>
            <person name="Romero D."/>
            <person name="Davila G."/>
            <person name="Gonzalez V."/>
        </authorList>
    </citation>
    <scope>NUCLEOTIDE SEQUENCE [LARGE SCALE GENOMIC DNA]</scope>
    <source>
        <strain evidence="4 5">IE4872</strain>
        <plasmid evidence="5">prgalie4872d</plasmid>
    </source>
</reference>
<evidence type="ECO:0000313" key="5">
    <source>
        <dbReference type="Proteomes" id="UP000184749"/>
    </source>
</evidence>
<dbReference type="SMART" id="SM00822">
    <property type="entry name" value="PKS_KR"/>
    <property type="match status" value="1"/>
</dbReference>
<dbReference type="InterPro" id="IPR050259">
    <property type="entry name" value="SDR"/>
</dbReference>
<sequence>MDIGIANHIAVVTGGSRGLGASMVRALAAEGAVVVVWDMDLDSAGALAAEIRSDGGRAEAVACDVRRRVAVEETVSGIVSRHGRIDILVNCAGLSRDQPIAEMTDENWHLVIDVCLNGTFYVTRSVVPTMVAHGYGRIINISSRAQFGDVNKCNYVAAKAGITGLTRALALELGKAGITVNAIAPGFVETDRARSLPTYAHLRKRALDLTSTARLGELGDIASACLYLASQQSGYVTGELLTVAGGRWR</sequence>
<dbReference type="EMBL" id="CP017105">
    <property type="protein sequence ID" value="APO70725.1"/>
    <property type="molecule type" value="Genomic_DNA"/>
</dbReference>
<keyword evidence="2 4" id="KW-0560">Oxidoreductase</keyword>
<dbReference type="PRINTS" id="PR00081">
    <property type="entry name" value="GDHRDH"/>
</dbReference>
<dbReference type="OrthoDB" id="9780084at2"/>
<dbReference type="InterPro" id="IPR002347">
    <property type="entry name" value="SDR_fam"/>
</dbReference>
<dbReference type="Pfam" id="PF13561">
    <property type="entry name" value="adh_short_C2"/>
    <property type="match status" value="1"/>
</dbReference>
<dbReference type="SUPFAM" id="SSF51735">
    <property type="entry name" value="NAD(P)-binding Rossmann-fold domains"/>
    <property type="match status" value="1"/>
</dbReference>
<dbReference type="PANTHER" id="PTHR42879">
    <property type="entry name" value="3-OXOACYL-(ACYL-CARRIER-PROTEIN) REDUCTASE"/>
    <property type="match status" value="1"/>
</dbReference>
<accession>A0A1L5NS42</accession>